<accession>A0A2B4S7M5</accession>
<dbReference type="Proteomes" id="UP000225706">
    <property type="component" value="Unassembled WGS sequence"/>
</dbReference>
<keyword evidence="6" id="KW-0695">RNA-directed DNA polymerase</keyword>
<dbReference type="Pfam" id="PF00665">
    <property type="entry name" value="rve"/>
    <property type="match status" value="1"/>
</dbReference>
<reference evidence="10" key="1">
    <citation type="journal article" date="2017" name="bioRxiv">
        <title>Comparative analysis of the genomes of Stylophora pistillata and Acropora digitifera provides evidence for extensive differences between species of corals.</title>
        <authorList>
            <person name="Voolstra C.R."/>
            <person name="Li Y."/>
            <person name="Liew Y.J."/>
            <person name="Baumgarten S."/>
            <person name="Zoccola D."/>
            <person name="Flot J.-F."/>
            <person name="Tambutte S."/>
            <person name="Allemand D."/>
            <person name="Aranda M."/>
        </authorList>
    </citation>
    <scope>NUCLEOTIDE SEQUENCE [LARGE SCALE GENOMIC DNA]</scope>
</reference>
<evidence type="ECO:0000313" key="9">
    <source>
        <dbReference type="EMBL" id="PFX25089.1"/>
    </source>
</evidence>
<dbReference type="SUPFAM" id="SSF56672">
    <property type="entry name" value="DNA/RNA polymerases"/>
    <property type="match status" value="1"/>
</dbReference>
<evidence type="ECO:0000256" key="1">
    <source>
        <dbReference type="ARBA" id="ARBA00022679"/>
    </source>
</evidence>
<dbReference type="GO" id="GO:0016787">
    <property type="term" value="F:hydrolase activity"/>
    <property type="evidence" value="ECO:0007669"/>
    <property type="project" value="UniProtKB-KW"/>
</dbReference>
<sequence>MSIVTGVTCKADFVVINGDGRSLLYRETAVKFSLLRLGPRHAVNAVNTEADIKEKYKELFSGVGLLRDYELKLNIDDSVKPVAQPVRRIPFGVREKVERKLDELLESGIIEEVPDGPTGWVSPLVVIPKADGDIRICVDMRCANQAIVRERQPIPTIEEVLLDLNGSTVFSRVDLKWGFHQVLLAEESRHVTTFLTHRGLYRYTRLMFGVTSAPEKYQQIIRDVLRGWDGMANIADDLITHGRGEEQHDKRLLAVLDRLRETGLTLKKDKCEFRLPRLTCFGHEVTQTGIEPSEEKVAAIRQAGPPQNVSEARSFLGLSQFVSKFVPDLSSIAEPIQSRTRIVTDVSPMGLGAVLTQLHGSEWRVIGYASRRLSDVERRYSQTEKEALDLVWASERFNMYVFGREFELETDHKPLEYIYSQKSKPSAGVERWVLRLQTYHFSVVYRPDKTNIADALSRLNCGFQSDDGEDYDFVHTAVERSVPCAFTPAEIEKASAEDMELNLIKECVQTGDCSQCNVPAHLHVKNELCTYSGLHLRGSRLVIPRELRPRVLELAHEGHQGIVKTKCRLRSKVWWPKMDADAEKLCRSCHGCQVVSEYAPPKPMARAFPPSGPWEDCAADILGPLPSEESVLVVVYYFSRYFEVVILMSTSSTRLIEALKPILSRFGVPHTLKTDNGPQLVSEEFEAFLVENGIEHHTTTPLWPQANGEVERQNRILMKEMRPKLPDMRREAPITNEEVRDRDWSRKLSQKEYVDAKRIAAASEVEVGDKVLLKSSKTNKLSPNYDPNPCEYQEKPLEAKVDITPVHREQEGTNQTEVAKGEDELPRPGPTGSSMSVQQATATIRSPLNQIVCPRPARNVRPPKRFDDYELSKG</sequence>
<dbReference type="InterPro" id="IPR041588">
    <property type="entry name" value="Integrase_H2C2"/>
</dbReference>
<keyword evidence="3" id="KW-0540">Nuclease</keyword>
<dbReference type="Pfam" id="PF17921">
    <property type="entry name" value="Integrase_H2C2"/>
    <property type="match status" value="1"/>
</dbReference>
<dbReference type="PANTHER" id="PTHR37984">
    <property type="entry name" value="PROTEIN CBG26694"/>
    <property type="match status" value="1"/>
</dbReference>
<proteinExistence type="predicted"/>
<dbReference type="InterPro" id="IPR050951">
    <property type="entry name" value="Retrovirus_Pol_polyprotein"/>
</dbReference>
<dbReference type="OrthoDB" id="5988990at2759"/>
<gene>
    <name evidence="9" type="primary">TY3B-I</name>
    <name evidence="9" type="ORF">AWC38_SpisGene10305</name>
</gene>
<dbReference type="Gene3D" id="3.30.70.270">
    <property type="match status" value="2"/>
</dbReference>
<dbReference type="SUPFAM" id="SSF53098">
    <property type="entry name" value="Ribonuclease H-like"/>
    <property type="match status" value="1"/>
</dbReference>
<evidence type="ECO:0000259" key="8">
    <source>
        <dbReference type="PROSITE" id="PS50994"/>
    </source>
</evidence>
<dbReference type="Gene3D" id="1.10.340.70">
    <property type="match status" value="1"/>
</dbReference>
<evidence type="ECO:0000256" key="5">
    <source>
        <dbReference type="ARBA" id="ARBA00022801"/>
    </source>
</evidence>
<dbReference type="CDD" id="cd01647">
    <property type="entry name" value="RT_LTR"/>
    <property type="match status" value="1"/>
</dbReference>
<dbReference type="FunFam" id="3.10.20.370:FF:000001">
    <property type="entry name" value="Retrovirus-related Pol polyprotein from transposon 17.6-like protein"/>
    <property type="match status" value="1"/>
</dbReference>
<keyword evidence="10" id="KW-1185">Reference proteome</keyword>
<dbReference type="InterPro" id="IPR000477">
    <property type="entry name" value="RT_dom"/>
</dbReference>
<keyword evidence="2" id="KW-0548">Nucleotidyltransferase</keyword>
<keyword evidence="1" id="KW-0808">Transferase</keyword>
<protein>
    <submittedName>
        <fullName evidence="9">Transposon Ty3-I Gag-Pol polyprotein</fullName>
    </submittedName>
</protein>
<evidence type="ECO:0000256" key="6">
    <source>
        <dbReference type="ARBA" id="ARBA00022918"/>
    </source>
</evidence>
<evidence type="ECO:0000256" key="7">
    <source>
        <dbReference type="SAM" id="MobiDB-lite"/>
    </source>
</evidence>
<dbReference type="PANTHER" id="PTHR37984:SF11">
    <property type="entry name" value="INTEGRASE CATALYTIC DOMAIN-CONTAINING PROTEIN"/>
    <property type="match status" value="1"/>
</dbReference>
<dbReference type="InterPro" id="IPR036397">
    <property type="entry name" value="RNaseH_sf"/>
</dbReference>
<dbReference type="InterPro" id="IPR041373">
    <property type="entry name" value="RT_RNaseH"/>
</dbReference>
<keyword evidence="5" id="KW-0378">Hydrolase</keyword>
<dbReference type="GO" id="GO:0015074">
    <property type="term" value="P:DNA integration"/>
    <property type="evidence" value="ECO:0007669"/>
    <property type="project" value="InterPro"/>
</dbReference>
<dbReference type="Gene3D" id="3.10.10.10">
    <property type="entry name" value="HIV Type 1 Reverse Transcriptase, subunit A, domain 1"/>
    <property type="match status" value="1"/>
</dbReference>
<feature type="compositionally biased region" description="Basic and acidic residues" evidence="7">
    <location>
        <begin position="864"/>
        <end position="874"/>
    </location>
</feature>
<dbReference type="AlphaFoldDB" id="A0A2B4S7M5"/>
<dbReference type="PROSITE" id="PS50994">
    <property type="entry name" value="INTEGRASE"/>
    <property type="match status" value="1"/>
</dbReference>
<dbReference type="Gene3D" id="3.30.420.10">
    <property type="entry name" value="Ribonuclease H-like superfamily/Ribonuclease H"/>
    <property type="match status" value="1"/>
</dbReference>
<dbReference type="FunFam" id="1.10.340.70:FF:000003">
    <property type="entry name" value="Protein CBG25708"/>
    <property type="match status" value="1"/>
</dbReference>
<feature type="domain" description="Integrase catalytic" evidence="8">
    <location>
        <begin position="609"/>
        <end position="772"/>
    </location>
</feature>
<dbReference type="Pfam" id="PF00078">
    <property type="entry name" value="RVT_1"/>
    <property type="match status" value="1"/>
</dbReference>
<dbReference type="GO" id="GO:0003964">
    <property type="term" value="F:RNA-directed DNA polymerase activity"/>
    <property type="evidence" value="ECO:0007669"/>
    <property type="project" value="UniProtKB-KW"/>
</dbReference>
<dbReference type="GO" id="GO:0003676">
    <property type="term" value="F:nucleic acid binding"/>
    <property type="evidence" value="ECO:0007669"/>
    <property type="project" value="InterPro"/>
</dbReference>
<feature type="region of interest" description="Disordered" evidence="7">
    <location>
        <begin position="806"/>
        <end position="874"/>
    </location>
</feature>
<evidence type="ECO:0000256" key="2">
    <source>
        <dbReference type="ARBA" id="ARBA00022695"/>
    </source>
</evidence>
<dbReference type="InterPro" id="IPR012337">
    <property type="entry name" value="RNaseH-like_sf"/>
</dbReference>
<evidence type="ECO:0000256" key="3">
    <source>
        <dbReference type="ARBA" id="ARBA00022722"/>
    </source>
</evidence>
<organism evidence="9 10">
    <name type="scientific">Stylophora pistillata</name>
    <name type="common">Smooth cauliflower coral</name>
    <dbReference type="NCBI Taxonomy" id="50429"/>
    <lineage>
        <taxon>Eukaryota</taxon>
        <taxon>Metazoa</taxon>
        <taxon>Cnidaria</taxon>
        <taxon>Anthozoa</taxon>
        <taxon>Hexacorallia</taxon>
        <taxon>Scleractinia</taxon>
        <taxon>Astrocoeniina</taxon>
        <taxon>Pocilloporidae</taxon>
        <taxon>Stylophora</taxon>
    </lineage>
</organism>
<comment type="caution">
    <text evidence="9">The sequence shown here is derived from an EMBL/GenBank/DDBJ whole genome shotgun (WGS) entry which is preliminary data.</text>
</comment>
<dbReference type="CDD" id="cd09274">
    <property type="entry name" value="RNase_HI_RT_Ty3"/>
    <property type="match status" value="1"/>
</dbReference>
<dbReference type="InterPro" id="IPR001584">
    <property type="entry name" value="Integrase_cat-core"/>
</dbReference>
<dbReference type="EMBL" id="LSMT01000160">
    <property type="protein sequence ID" value="PFX25089.1"/>
    <property type="molecule type" value="Genomic_DNA"/>
</dbReference>
<dbReference type="Pfam" id="PF17917">
    <property type="entry name" value="RT_RNaseH"/>
    <property type="match status" value="1"/>
</dbReference>
<keyword evidence="4" id="KW-0255">Endonuclease</keyword>
<evidence type="ECO:0000313" key="10">
    <source>
        <dbReference type="Proteomes" id="UP000225706"/>
    </source>
</evidence>
<name>A0A2B4S7M5_STYPI</name>
<feature type="compositionally biased region" description="Polar residues" evidence="7">
    <location>
        <begin position="831"/>
        <end position="849"/>
    </location>
</feature>
<dbReference type="GO" id="GO:0004519">
    <property type="term" value="F:endonuclease activity"/>
    <property type="evidence" value="ECO:0007669"/>
    <property type="project" value="UniProtKB-KW"/>
</dbReference>
<evidence type="ECO:0000256" key="4">
    <source>
        <dbReference type="ARBA" id="ARBA00022759"/>
    </source>
</evidence>
<dbReference type="InterPro" id="IPR043502">
    <property type="entry name" value="DNA/RNA_pol_sf"/>
</dbReference>
<dbReference type="InterPro" id="IPR043128">
    <property type="entry name" value="Rev_trsase/Diguanyl_cyclase"/>
</dbReference>